<keyword evidence="1" id="KW-1133">Transmembrane helix</keyword>
<sequence length="118" mass="11700">MAELVVDLANKVTGVGVKTSYGEKIEIDGTTIVPVAIGWYGFGGGEGDVSTGTGEAGEAPGSGMGGGGGGASIPIGAYVSRDGTVGFEPNVVALAAVSIPLLWVLLRGLKGLIKVLKR</sequence>
<keyword evidence="1" id="KW-0812">Transmembrane</keyword>
<name>A0A6I4P295_9MICO</name>
<keyword evidence="3" id="KW-1185">Reference proteome</keyword>
<dbReference type="RefSeq" id="WP_160422729.1">
    <property type="nucleotide sequence ID" value="NZ_WSTA01000005.1"/>
</dbReference>
<feature type="transmembrane region" description="Helical" evidence="1">
    <location>
        <begin position="91"/>
        <end position="109"/>
    </location>
</feature>
<evidence type="ECO:0000256" key="1">
    <source>
        <dbReference type="SAM" id="Phobius"/>
    </source>
</evidence>
<evidence type="ECO:0000313" key="2">
    <source>
        <dbReference type="EMBL" id="MWB97387.1"/>
    </source>
</evidence>
<protein>
    <recommendedName>
        <fullName evidence="4">Sporulation protein</fullName>
    </recommendedName>
</protein>
<proteinExistence type="predicted"/>
<organism evidence="2 3">
    <name type="scientific">Agromyces seonyuensis</name>
    <dbReference type="NCBI Taxonomy" id="2662446"/>
    <lineage>
        <taxon>Bacteria</taxon>
        <taxon>Bacillati</taxon>
        <taxon>Actinomycetota</taxon>
        <taxon>Actinomycetes</taxon>
        <taxon>Micrococcales</taxon>
        <taxon>Microbacteriaceae</taxon>
        <taxon>Agromyces</taxon>
    </lineage>
</organism>
<evidence type="ECO:0000313" key="3">
    <source>
        <dbReference type="Proteomes" id="UP000438182"/>
    </source>
</evidence>
<gene>
    <name evidence="2" type="ORF">GB864_02280</name>
</gene>
<comment type="caution">
    <text evidence="2">The sequence shown here is derived from an EMBL/GenBank/DDBJ whole genome shotgun (WGS) entry which is preliminary data.</text>
</comment>
<dbReference type="Proteomes" id="UP000438182">
    <property type="component" value="Unassembled WGS sequence"/>
</dbReference>
<keyword evidence="1" id="KW-0472">Membrane</keyword>
<accession>A0A6I4P295</accession>
<reference evidence="2 3" key="1">
    <citation type="submission" date="2019-12" db="EMBL/GenBank/DDBJ databases">
        <authorList>
            <person name="Kim Y.S."/>
        </authorList>
    </citation>
    <scope>NUCLEOTIDE SEQUENCE [LARGE SCALE GENOMIC DNA]</scope>
    <source>
        <strain evidence="2 3">MMS17-SY077</strain>
    </source>
</reference>
<evidence type="ECO:0008006" key="4">
    <source>
        <dbReference type="Google" id="ProtNLM"/>
    </source>
</evidence>
<dbReference type="AlphaFoldDB" id="A0A6I4P295"/>
<dbReference type="EMBL" id="WSTA01000005">
    <property type="protein sequence ID" value="MWB97387.1"/>
    <property type="molecule type" value="Genomic_DNA"/>
</dbReference>